<feature type="region of interest" description="Disordered" evidence="1">
    <location>
        <begin position="507"/>
        <end position="546"/>
    </location>
</feature>
<evidence type="ECO:0000313" key="4">
    <source>
        <dbReference type="EMBL" id="KAG5640742.1"/>
    </source>
</evidence>
<gene>
    <name evidence="4" type="ORF">DXG03_007358</name>
</gene>
<accession>A0A9P7FY77</accession>
<reference evidence="4" key="2">
    <citation type="submission" date="2021-10" db="EMBL/GenBank/DDBJ databases">
        <title>Phylogenomics reveals ancestral predisposition of the termite-cultivated fungus Termitomyces towards a domesticated lifestyle.</title>
        <authorList>
            <person name="Auxier B."/>
            <person name="Grum-Grzhimaylo A."/>
            <person name="Cardenas M.E."/>
            <person name="Lodge J.D."/>
            <person name="Laessoe T."/>
            <person name="Pedersen O."/>
            <person name="Smith M.E."/>
            <person name="Kuyper T.W."/>
            <person name="Franco-Molano E.A."/>
            <person name="Baroni T.J."/>
            <person name="Aanen D.K."/>
        </authorList>
    </citation>
    <scope>NUCLEOTIDE SEQUENCE</scope>
    <source>
        <strain evidence="4">AP01</strain>
        <tissue evidence="4">Mycelium</tissue>
    </source>
</reference>
<feature type="compositionally biased region" description="Pro residues" evidence="1">
    <location>
        <begin position="405"/>
        <end position="423"/>
    </location>
</feature>
<protein>
    <submittedName>
        <fullName evidence="4">Uncharacterized protein</fullName>
    </submittedName>
</protein>
<comment type="caution">
    <text evidence="4">The sequence shown here is derived from an EMBL/GenBank/DDBJ whole genome shotgun (WGS) entry which is preliminary data.</text>
</comment>
<sequence>MYLVCILVELATLFTTHPGHSNTVFFNIWSACLLSDGDATLPLYKDWISECQKKSLDPKDGYPKQFAGKVDIPQWAAIGIPGNLTFDYATAIQVAKSSSSPWGTAQIIAPITALLGTLTIGVIVFVFYRSRSGKRIGTSSNPFRWRRPHKVRRVDPVDRNISWLVDRDDGRHGSHIRLSSSEDALKTMKSPIQGSGYHLPLKNAWKKSQVAQQLRRLPDQLPMPWKDRAVQITSEPPGRRFRVDPSNSSSESGGISAPTSRSGTVEGDRPETIHEEEEEYPETEFRDSLYGDEETSLISPVERYQRDILISRTPGVDFTLESGSSQSNSRSSYPVKVIPPTPTTNSSRHSQNRVTIKSPPPIIKPPRPPPQRPRIPPAPSTSVPLPPGSDAPGLQRVTSPTSLMPKPPNPVHAVPSPFPPPTGQLPHTPKPVLSHGLPPVTHIQRRPSQDNDDPLRRNGTPRPMGARLPSSPRAIVRQLSLDDEVGNLVNPSTQSLAEYIGTPKLARTPLPSSQPLAQGVDGLAAPPRPTHNRNYSTESVVPDRNDPIMLFPGSVRAAGYTFGSSVGASESSLSLYSTTSGGTPRALPNATRPRDRS</sequence>
<feature type="compositionally biased region" description="Low complexity" evidence="1">
    <location>
        <begin position="567"/>
        <end position="583"/>
    </location>
</feature>
<evidence type="ECO:0000256" key="2">
    <source>
        <dbReference type="SAM" id="Phobius"/>
    </source>
</evidence>
<name>A0A9P7FY77_9AGAR</name>
<dbReference type="OrthoDB" id="3062174at2759"/>
<dbReference type="AlphaFoldDB" id="A0A9P7FY77"/>
<evidence type="ECO:0000256" key="3">
    <source>
        <dbReference type="SAM" id="SignalP"/>
    </source>
</evidence>
<feature type="region of interest" description="Disordered" evidence="1">
    <location>
        <begin position="231"/>
        <end position="298"/>
    </location>
</feature>
<keyword evidence="5" id="KW-1185">Reference proteome</keyword>
<feature type="compositionally biased region" description="Low complexity" evidence="1">
    <location>
        <begin position="322"/>
        <end position="332"/>
    </location>
</feature>
<evidence type="ECO:0000313" key="5">
    <source>
        <dbReference type="Proteomes" id="UP000775547"/>
    </source>
</evidence>
<keyword evidence="2" id="KW-0812">Transmembrane</keyword>
<evidence type="ECO:0000256" key="1">
    <source>
        <dbReference type="SAM" id="MobiDB-lite"/>
    </source>
</evidence>
<organism evidence="4 5">
    <name type="scientific">Asterophora parasitica</name>
    <dbReference type="NCBI Taxonomy" id="117018"/>
    <lineage>
        <taxon>Eukaryota</taxon>
        <taxon>Fungi</taxon>
        <taxon>Dikarya</taxon>
        <taxon>Basidiomycota</taxon>
        <taxon>Agaricomycotina</taxon>
        <taxon>Agaricomycetes</taxon>
        <taxon>Agaricomycetidae</taxon>
        <taxon>Agaricales</taxon>
        <taxon>Tricholomatineae</taxon>
        <taxon>Lyophyllaceae</taxon>
        <taxon>Asterophora</taxon>
    </lineage>
</organism>
<feature type="region of interest" description="Disordered" evidence="1">
    <location>
        <begin position="316"/>
        <end position="472"/>
    </location>
</feature>
<feature type="compositionally biased region" description="Polar residues" evidence="1">
    <location>
        <begin position="343"/>
        <end position="355"/>
    </location>
</feature>
<feature type="region of interest" description="Disordered" evidence="1">
    <location>
        <begin position="567"/>
        <end position="597"/>
    </location>
</feature>
<keyword evidence="2" id="KW-0472">Membrane</keyword>
<feature type="chain" id="PRO_5040423902" evidence="3">
    <location>
        <begin position="22"/>
        <end position="597"/>
    </location>
</feature>
<keyword evidence="3" id="KW-0732">Signal</keyword>
<reference evidence="4" key="1">
    <citation type="submission" date="2020-07" db="EMBL/GenBank/DDBJ databases">
        <authorList>
            <person name="Nieuwenhuis M."/>
            <person name="Van De Peppel L.J.J."/>
        </authorList>
    </citation>
    <scope>NUCLEOTIDE SEQUENCE</scope>
    <source>
        <strain evidence="4">AP01</strain>
        <tissue evidence="4">Mycelium</tissue>
    </source>
</reference>
<proteinExistence type="predicted"/>
<feature type="compositionally biased region" description="Pro residues" evidence="1">
    <location>
        <begin position="358"/>
        <end position="389"/>
    </location>
</feature>
<feature type="compositionally biased region" description="Basic and acidic residues" evidence="1">
    <location>
        <begin position="447"/>
        <end position="456"/>
    </location>
</feature>
<dbReference type="Proteomes" id="UP000775547">
    <property type="component" value="Unassembled WGS sequence"/>
</dbReference>
<feature type="transmembrane region" description="Helical" evidence="2">
    <location>
        <begin position="107"/>
        <end position="128"/>
    </location>
</feature>
<feature type="compositionally biased region" description="Low complexity" evidence="1">
    <location>
        <begin position="246"/>
        <end position="260"/>
    </location>
</feature>
<dbReference type="EMBL" id="JABCKV010000530">
    <property type="protein sequence ID" value="KAG5640742.1"/>
    <property type="molecule type" value="Genomic_DNA"/>
</dbReference>
<feature type="signal peptide" evidence="3">
    <location>
        <begin position="1"/>
        <end position="21"/>
    </location>
</feature>
<keyword evidence="2" id="KW-1133">Transmembrane helix</keyword>